<reference evidence="2" key="2">
    <citation type="journal article" date="2021" name="Genome Biol. Evol.">
        <title>Developing a high-quality reference genome for a parasitic bivalve with doubly uniparental inheritance (Bivalvia: Unionida).</title>
        <authorList>
            <person name="Smith C.H."/>
        </authorList>
    </citation>
    <scope>NUCLEOTIDE SEQUENCE</scope>
    <source>
        <strain evidence="2">CHS0354</strain>
        <tissue evidence="2">Mantle</tissue>
    </source>
</reference>
<feature type="non-terminal residue" evidence="2">
    <location>
        <position position="1"/>
    </location>
</feature>
<protein>
    <submittedName>
        <fullName evidence="2">Uncharacterized protein</fullName>
    </submittedName>
</protein>
<accession>A0AAE0SM69</accession>
<feature type="region of interest" description="Disordered" evidence="1">
    <location>
        <begin position="12"/>
        <end position="61"/>
    </location>
</feature>
<gene>
    <name evidence="2" type="ORF">CHS0354_026936</name>
</gene>
<reference evidence="2" key="3">
    <citation type="submission" date="2023-05" db="EMBL/GenBank/DDBJ databases">
        <authorList>
            <person name="Smith C.H."/>
        </authorList>
    </citation>
    <scope>NUCLEOTIDE SEQUENCE</scope>
    <source>
        <strain evidence="2">CHS0354</strain>
        <tissue evidence="2">Mantle</tissue>
    </source>
</reference>
<sequence length="61" mass="7508">DPRHDTTILYMYEPNSHQQGNNRMDTKSEQKQQDIYPYKPKQADKIYRQPWKQQKRNGTRK</sequence>
<organism evidence="2 3">
    <name type="scientific">Potamilus streckersoni</name>
    <dbReference type="NCBI Taxonomy" id="2493646"/>
    <lineage>
        <taxon>Eukaryota</taxon>
        <taxon>Metazoa</taxon>
        <taxon>Spiralia</taxon>
        <taxon>Lophotrochozoa</taxon>
        <taxon>Mollusca</taxon>
        <taxon>Bivalvia</taxon>
        <taxon>Autobranchia</taxon>
        <taxon>Heteroconchia</taxon>
        <taxon>Palaeoheterodonta</taxon>
        <taxon>Unionida</taxon>
        <taxon>Unionoidea</taxon>
        <taxon>Unionidae</taxon>
        <taxon>Ambleminae</taxon>
        <taxon>Lampsilini</taxon>
        <taxon>Potamilus</taxon>
    </lineage>
</organism>
<dbReference type="EMBL" id="JAEAOA010001601">
    <property type="protein sequence ID" value="KAK3594474.1"/>
    <property type="molecule type" value="Genomic_DNA"/>
</dbReference>
<dbReference type="AlphaFoldDB" id="A0AAE0SM69"/>
<keyword evidence="3" id="KW-1185">Reference proteome</keyword>
<evidence type="ECO:0000313" key="2">
    <source>
        <dbReference type="EMBL" id="KAK3594474.1"/>
    </source>
</evidence>
<comment type="caution">
    <text evidence="2">The sequence shown here is derived from an EMBL/GenBank/DDBJ whole genome shotgun (WGS) entry which is preliminary data.</text>
</comment>
<name>A0AAE0SM69_9BIVA</name>
<evidence type="ECO:0000313" key="3">
    <source>
        <dbReference type="Proteomes" id="UP001195483"/>
    </source>
</evidence>
<proteinExistence type="predicted"/>
<evidence type="ECO:0000256" key="1">
    <source>
        <dbReference type="SAM" id="MobiDB-lite"/>
    </source>
</evidence>
<dbReference type="Proteomes" id="UP001195483">
    <property type="component" value="Unassembled WGS sequence"/>
</dbReference>
<reference evidence="2" key="1">
    <citation type="journal article" date="2021" name="Genome Biol. Evol.">
        <title>A High-Quality Reference Genome for a Parasitic Bivalve with Doubly Uniparental Inheritance (Bivalvia: Unionida).</title>
        <authorList>
            <person name="Smith C.H."/>
        </authorList>
    </citation>
    <scope>NUCLEOTIDE SEQUENCE</scope>
    <source>
        <strain evidence="2">CHS0354</strain>
    </source>
</reference>